<organism evidence="1 2">
    <name type="scientific">Alectoria fallacina</name>
    <dbReference type="NCBI Taxonomy" id="1903189"/>
    <lineage>
        <taxon>Eukaryota</taxon>
        <taxon>Fungi</taxon>
        <taxon>Dikarya</taxon>
        <taxon>Ascomycota</taxon>
        <taxon>Pezizomycotina</taxon>
        <taxon>Lecanoromycetes</taxon>
        <taxon>OSLEUM clade</taxon>
        <taxon>Lecanoromycetidae</taxon>
        <taxon>Lecanorales</taxon>
        <taxon>Lecanorineae</taxon>
        <taxon>Parmeliaceae</taxon>
        <taxon>Alectoria</taxon>
    </lineage>
</organism>
<protein>
    <submittedName>
        <fullName evidence="1">Uncharacterized protein</fullName>
    </submittedName>
</protein>
<dbReference type="Proteomes" id="UP000664203">
    <property type="component" value="Unassembled WGS sequence"/>
</dbReference>
<keyword evidence="2" id="KW-1185">Reference proteome</keyword>
<dbReference type="AlphaFoldDB" id="A0A8H3J9R7"/>
<comment type="caution">
    <text evidence="1">The sequence shown here is derived from an EMBL/GenBank/DDBJ whole genome shotgun (WGS) entry which is preliminary data.</text>
</comment>
<evidence type="ECO:0000313" key="1">
    <source>
        <dbReference type="EMBL" id="CAF9943269.1"/>
    </source>
</evidence>
<accession>A0A8H3J9R7</accession>
<reference evidence="1" key="1">
    <citation type="submission" date="2021-03" db="EMBL/GenBank/DDBJ databases">
        <authorList>
            <person name="Tagirdzhanova G."/>
        </authorList>
    </citation>
    <scope>NUCLEOTIDE SEQUENCE</scope>
</reference>
<name>A0A8H3J9R7_9LECA</name>
<dbReference type="EMBL" id="CAJPDR010000952">
    <property type="protein sequence ID" value="CAF9943269.1"/>
    <property type="molecule type" value="Genomic_DNA"/>
</dbReference>
<evidence type="ECO:0000313" key="2">
    <source>
        <dbReference type="Proteomes" id="UP000664203"/>
    </source>
</evidence>
<gene>
    <name evidence="1" type="ORF">ALECFALPRED_010972</name>
</gene>
<proteinExistence type="predicted"/>
<sequence length="79" mass="8934">MAYQVDFLFRELVGNNALAHPCIRQIEVPSLVEDESSTIYLQHQEAAVIAECLDHLRQSPLARSIHRGMNDILIAYAMP</sequence>
<dbReference type="OrthoDB" id="5414271at2759"/>